<proteinExistence type="predicted"/>
<dbReference type="GO" id="GO:0009507">
    <property type="term" value="C:chloroplast"/>
    <property type="evidence" value="ECO:0007669"/>
    <property type="project" value="TreeGrafter"/>
</dbReference>
<reference evidence="9 10" key="1">
    <citation type="submission" date="2012-08" db="EMBL/GenBank/DDBJ databases">
        <title>Oryza genome evolution.</title>
        <authorList>
            <person name="Wing R.A."/>
        </authorList>
    </citation>
    <scope>NUCLEOTIDE SEQUENCE</scope>
</reference>
<reference evidence="9" key="3">
    <citation type="submission" date="2015-04" db="UniProtKB">
        <authorList>
            <consortium name="EnsemblPlants"/>
        </authorList>
    </citation>
    <scope>IDENTIFICATION</scope>
</reference>
<accession>A0A0D9WXF5</accession>
<comment type="catalytic activity">
    <reaction evidence="8">
        <text>(1S,2R)-1-C-(indol-3-yl)glycerol 3-phosphate + L-serine = D-glyceraldehyde 3-phosphate + L-tryptophan + H2O</text>
        <dbReference type="Rhea" id="RHEA:10532"/>
        <dbReference type="ChEBI" id="CHEBI:15377"/>
        <dbReference type="ChEBI" id="CHEBI:33384"/>
        <dbReference type="ChEBI" id="CHEBI:57912"/>
        <dbReference type="ChEBI" id="CHEBI:58866"/>
        <dbReference type="ChEBI" id="CHEBI:59776"/>
        <dbReference type="EC" id="4.2.1.20"/>
    </reaction>
</comment>
<keyword evidence="7" id="KW-0456">Lyase</keyword>
<evidence type="ECO:0000256" key="7">
    <source>
        <dbReference type="ARBA" id="ARBA00023239"/>
    </source>
</evidence>
<dbReference type="Gramene" id="LPERR07G08030.1">
    <property type="protein sequence ID" value="LPERR07G08030.1"/>
    <property type="gene ID" value="LPERR07G08030"/>
</dbReference>
<dbReference type="STRING" id="77586.A0A0D9WXF5"/>
<organism evidence="9 10">
    <name type="scientific">Leersia perrieri</name>
    <dbReference type="NCBI Taxonomy" id="77586"/>
    <lineage>
        <taxon>Eukaryota</taxon>
        <taxon>Viridiplantae</taxon>
        <taxon>Streptophyta</taxon>
        <taxon>Embryophyta</taxon>
        <taxon>Tracheophyta</taxon>
        <taxon>Spermatophyta</taxon>
        <taxon>Magnoliopsida</taxon>
        <taxon>Liliopsida</taxon>
        <taxon>Poales</taxon>
        <taxon>Poaceae</taxon>
        <taxon>BOP clade</taxon>
        <taxon>Oryzoideae</taxon>
        <taxon>Oryzeae</taxon>
        <taxon>Oryzinae</taxon>
        <taxon>Leersia</taxon>
    </lineage>
</organism>
<dbReference type="EC" id="4.2.1.20" evidence="3"/>
<keyword evidence="6" id="KW-0057">Aromatic amino acid biosynthesis</keyword>
<dbReference type="InterPro" id="IPR018204">
    <property type="entry name" value="Trp_synthase_alpha_AS"/>
</dbReference>
<dbReference type="InterPro" id="IPR002028">
    <property type="entry name" value="Trp_synthase_suA"/>
</dbReference>
<comment type="pathway">
    <text evidence="1">Amino-acid biosynthesis; L-tryptophan biosynthesis; L-tryptophan from chorismate: step 5/5.</text>
</comment>
<reference evidence="10" key="2">
    <citation type="submission" date="2013-12" db="EMBL/GenBank/DDBJ databases">
        <authorList>
            <person name="Yu Y."/>
            <person name="Lee S."/>
            <person name="de Baynast K."/>
            <person name="Wissotski M."/>
            <person name="Liu L."/>
            <person name="Talag J."/>
            <person name="Goicoechea J."/>
            <person name="Angelova A."/>
            <person name="Jetty R."/>
            <person name="Kudrna D."/>
            <person name="Golser W."/>
            <person name="Rivera L."/>
            <person name="Zhang J."/>
            <person name="Wing R."/>
        </authorList>
    </citation>
    <scope>NUCLEOTIDE SEQUENCE</scope>
</reference>
<name>A0A0D9WXF5_9ORYZ</name>
<dbReference type="AlphaFoldDB" id="A0A0D9WXF5"/>
<evidence type="ECO:0000256" key="4">
    <source>
        <dbReference type="ARBA" id="ARBA00022605"/>
    </source>
</evidence>
<evidence type="ECO:0000313" key="9">
    <source>
        <dbReference type="EnsemblPlants" id="LPERR07G08030.1"/>
    </source>
</evidence>
<keyword evidence="4" id="KW-0028">Amino-acid biosynthesis</keyword>
<dbReference type="EnsemblPlants" id="LPERR07G08030.1">
    <property type="protein sequence ID" value="LPERR07G08030.1"/>
    <property type="gene ID" value="LPERR07G08030"/>
</dbReference>
<protein>
    <recommendedName>
        <fullName evidence="3">tryptophan synthase</fullName>
        <ecNumber evidence="3">4.2.1.20</ecNumber>
    </recommendedName>
</protein>
<dbReference type="GO" id="GO:0004834">
    <property type="term" value="F:tryptophan synthase activity"/>
    <property type="evidence" value="ECO:0007669"/>
    <property type="project" value="UniProtKB-EC"/>
</dbReference>
<dbReference type="SUPFAM" id="SSF51366">
    <property type="entry name" value="Ribulose-phoshate binding barrel"/>
    <property type="match status" value="1"/>
</dbReference>
<evidence type="ECO:0000256" key="2">
    <source>
        <dbReference type="ARBA" id="ARBA00011270"/>
    </source>
</evidence>
<evidence type="ECO:0000256" key="1">
    <source>
        <dbReference type="ARBA" id="ARBA00004733"/>
    </source>
</evidence>
<evidence type="ECO:0000256" key="8">
    <source>
        <dbReference type="ARBA" id="ARBA00049047"/>
    </source>
</evidence>
<dbReference type="PANTHER" id="PTHR43406:SF1">
    <property type="entry name" value="TRYPTOPHAN SYNTHASE ALPHA CHAIN, CHLOROPLASTIC"/>
    <property type="match status" value="1"/>
</dbReference>
<keyword evidence="5" id="KW-0822">Tryptophan biosynthesis</keyword>
<dbReference type="GO" id="GO:0005829">
    <property type="term" value="C:cytosol"/>
    <property type="evidence" value="ECO:0007669"/>
    <property type="project" value="TreeGrafter"/>
</dbReference>
<dbReference type="UniPathway" id="UPA00035">
    <property type="reaction ID" value="UER00044"/>
</dbReference>
<dbReference type="Gene3D" id="3.20.20.70">
    <property type="entry name" value="Aldolase class I"/>
    <property type="match status" value="1"/>
</dbReference>
<dbReference type="Pfam" id="PF00290">
    <property type="entry name" value="Trp_syntA"/>
    <property type="match status" value="1"/>
</dbReference>
<dbReference type="PROSITE" id="PS00167">
    <property type="entry name" value="TRP_SYNTHASE_ALPHA"/>
    <property type="match status" value="1"/>
</dbReference>
<dbReference type="InterPro" id="IPR013785">
    <property type="entry name" value="Aldolase_TIM"/>
</dbReference>
<evidence type="ECO:0000256" key="6">
    <source>
        <dbReference type="ARBA" id="ARBA00023141"/>
    </source>
</evidence>
<dbReference type="eggNOG" id="KOG4175">
    <property type="taxonomic scope" value="Eukaryota"/>
</dbReference>
<dbReference type="HOGENOM" id="CLU_2444057_0_0_1"/>
<evidence type="ECO:0000313" key="10">
    <source>
        <dbReference type="Proteomes" id="UP000032180"/>
    </source>
</evidence>
<sequence length="90" mass="9423">MSVYSFVFENFQTAFIPFITAGDPGLATIAKALKILAACASDLIELGVPYSDPLADGPVIQASATRALAKGTTFEDVISMVKEVIPVLSS</sequence>
<dbReference type="InterPro" id="IPR011060">
    <property type="entry name" value="RibuloseP-bd_barrel"/>
</dbReference>
<dbReference type="Proteomes" id="UP000032180">
    <property type="component" value="Chromosome 7"/>
</dbReference>
<evidence type="ECO:0000256" key="3">
    <source>
        <dbReference type="ARBA" id="ARBA00012043"/>
    </source>
</evidence>
<dbReference type="PANTHER" id="PTHR43406">
    <property type="entry name" value="TRYPTOPHAN SYNTHASE, ALPHA CHAIN"/>
    <property type="match status" value="1"/>
</dbReference>
<keyword evidence="10" id="KW-1185">Reference proteome</keyword>
<comment type="subunit">
    <text evidence="2">Tetramer of two alpha and two beta chains.</text>
</comment>
<evidence type="ECO:0000256" key="5">
    <source>
        <dbReference type="ARBA" id="ARBA00022822"/>
    </source>
</evidence>